<dbReference type="RefSeq" id="WP_162668117.1">
    <property type="nucleotide sequence ID" value="NZ_LR593886.1"/>
</dbReference>
<reference evidence="1 2" key="1">
    <citation type="submission" date="2019-05" db="EMBL/GenBank/DDBJ databases">
        <authorList>
            <consortium name="Science for Life Laboratories"/>
        </authorList>
    </citation>
    <scope>NUCLEOTIDE SEQUENCE [LARGE SCALE GENOMIC DNA]</scope>
    <source>
        <strain evidence="1">Soil9</strain>
    </source>
</reference>
<protein>
    <submittedName>
        <fullName evidence="1">Uncharacterized protein</fullName>
    </submittedName>
</protein>
<keyword evidence="2" id="KW-1185">Reference proteome</keyword>
<proteinExistence type="predicted"/>
<dbReference type="KEGG" id="gms:SOIL9_43320"/>
<accession>A0A6P2D1T3</accession>
<organism evidence="1 2">
    <name type="scientific">Gemmata massiliana</name>
    <dbReference type="NCBI Taxonomy" id="1210884"/>
    <lineage>
        <taxon>Bacteria</taxon>
        <taxon>Pseudomonadati</taxon>
        <taxon>Planctomycetota</taxon>
        <taxon>Planctomycetia</taxon>
        <taxon>Gemmatales</taxon>
        <taxon>Gemmataceae</taxon>
        <taxon>Gemmata</taxon>
    </lineage>
</organism>
<name>A0A6P2D1T3_9BACT</name>
<gene>
    <name evidence="1" type="ORF">SOIL9_43320</name>
</gene>
<dbReference type="AlphaFoldDB" id="A0A6P2D1T3"/>
<evidence type="ECO:0000313" key="2">
    <source>
        <dbReference type="Proteomes" id="UP000464178"/>
    </source>
</evidence>
<dbReference type="EMBL" id="LR593886">
    <property type="protein sequence ID" value="VTR93382.1"/>
    <property type="molecule type" value="Genomic_DNA"/>
</dbReference>
<sequence>MSTSNATRAERARAALVSYVEAKGEVFENSGSEIADLIADLLHLSVRIEDADNGPSTVLRLARMHFDAEHGDPEEGE</sequence>
<evidence type="ECO:0000313" key="1">
    <source>
        <dbReference type="EMBL" id="VTR93382.1"/>
    </source>
</evidence>
<dbReference type="Proteomes" id="UP000464178">
    <property type="component" value="Chromosome"/>
</dbReference>